<keyword evidence="3" id="KW-1185">Reference proteome</keyword>
<gene>
    <name evidence="2" type="ORF">M409DRAFT_18065</name>
</gene>
<dbReference type="Proteomes" id="UP000799537">
    <property type="component" value="Unassembled WGS sequence"/>
</dbReference>
<dbReference type="GeneID" id="54557613"/>
<organism evidence="2 3">
    <name type="scientific">Zasmidium cellare ATCC 36951</name>
    <dbReference type="NCBI Taxonomy" id="1080233"/>
    <lineage>
        <taxon>Eukaryota</taxon>
        <taxon>Fungi</taxon>
        <taxon>Dikarya</taxon>
        <taxon>Ascomycota</taxon>
        <taxon>Pezizomycotina</taxon>
        <taxon>Dothideomycetes</taxon>
        <taxon>Dothideomycetidae</taxon>
        <taxon>Mycosphaerellales</taxon>
        <taxon>Mycosphaerellaceae</taxon>
        <taxon>Zasmidium</taxon>
    </lineage>
</organism>
<dbReference type="AlphaFoldDB" id="A0A6A6CXJ1"/>
<reference evidence="2" key="1">
    <citation type="journal article" date="2020" name="Stud. Mycol.">
        <title>101 Dothideomycetes genomes: a test case for predicting lifestyles and emergence of pathogens.</title>
        <authorList>
            <person name="Haridas S."/>
            <person name="Albert R."/>
            <person name="Binder M."/>
            <person name="Bloem J."/>
            <person name="Labutti K."/>
            <person name="Salamov A."/>
            <person name="Andreopoulos B."/>
            <person name="Baker S."/>
            <person name="Barry K."/>
            <person name="Bills G."/>
            <person name="Bluhm B."/>
            <person name="Cannon C."/>
            <person name="Castanera R."/>
            <person name="Culley D."/>
            <person name="Daum C."/>
            <person name="Ezra D."/>
            <person name="Gonzalez J."/>
            <person name="Henrissat B."/>
            <person name="Kuo A."/>
            <person name="Liang C."/>
            <person name="Lipzen A."/>
            <person name="Lutzoni F."/>
            <person name="Magnuson J."/>
            <person name="Mondo S."/>
            <person name="Nolan M."/>
            <person name="Ohm R."/>
            <person name="Pangilinan J."/>
            <person name="Park H.-J."/>
            <person name="Ramirez L."/>
            <person name="Alfaro M."/>
            <person name="Sun H."/>
            <person name="Tritt A."/>
            <person name="Yoshinaga Y."/>
            <person name="Zwiers L.-H."/>
            <person name="Turgeon B."/>
            <person name="Goodwin S."/>
            <person name="Spatafora J."/>
            <person name="Crous P."/>
            <person name="Grigoriev I."/>
        </authorList>
    </citation>
    <scope>NUCLEOTIDE SEQUENCE</scope>
    <source>
        <strain evidence="2">ATCC 36951</strain>
    </source>
</reference>
<dbReference type="PANTHER" id="PTHR42085">
    <property type="entry name" value="F-BOX DOMAIN-CONTAINING PROTEIN"/>
    <property type="match status" value="1"/>
</dbReference>
<name>A0A6A6CXJ1_ZASCE</name>
<proteinExistence type="predicted"/>
<dbReference type="EMBL" id="ML993582">
    <property type="protein sequence ID" value="KAF2171831.1"/>
    <property type="molecule type" value="Genomic_DNA"/>
</dbReference>
<evidence type="ECO:0000313" key="2">
    <source>
        <dbReference type="EMBL" id="KAF2171831.1"/>
    </source>
</evidence>
<accession>A0A6A6CXJ1</accession>
<evidence type="ECO:0000256" key="1">
    <source>
        <dbReference type="SAM" id="MobiDB-lite"/>
    </source>
</evidence>
<dbReference type="OrthoDB" id="62952at2759"/>
<feature type="region of interest" description="Disordered" evidence="1">
    <location>
        <begin position="503"/>
        <end position="546"/>
    </location>
</feature>
<evidence type="ECO:0000313" key="3">
    <source>
        <dbReference type="Proteomes" id="UP000799537"/>
    </source>
</evidence>
<dbReference type="RefSeq" id="XP_033672720.1">
    <property type="nucleotide sequence ID" value="XM_033804341.1"/>
</dbReference>
<protein>
    <recommendedName>
        <fullName evidence="4">F-box domain-containing protein</fullName>
    </recommendedName>
</protein>
<evidence type="ECO:0008006" key="4">
    <source>
        <dbReference type="Google" id="ProtNLM"/>
    </source>
</evidence>
<dbReference type="PANTHER" id="PTHR42085:SF8">
    <property type="entry name" value="F-BOX DOMAIN-CONTAINING PROTEIN"/>
    <property type="match status" value="1"/>
</dbReference>
<feature type="compositionally biased region" description="Acidic residues" evidence="1">
    <location>
        <begin position="524"/>
        <end position="546"/>
    </location>
</feature>
<dbReference type="InterPro" id="IPR038883">
    <property type="entry name" value="AN11006-like"/>
</dbReference>
<sequence>MATFLDLPKELRERIYRLHLVYDEPITNKKHHRIVKHNSRRRRAKRKHSMPPICTVSPKIEKEAASIYYGENHFDIGHIGDVHRECKFFDCTPLRHLKHLRSVTCTWANTVPDTWYGPGRYGGYGQVGENWRRLSNLKSLVELNIRVDEADIIKSMSIGRGVRQQSHVKEEVLTPQQSLAIFRFPSIAGLLSISGVENANFIQLENDMGEKYGGPFAGGPLETHILPRLRASQLQPKRFLKKRPFRLLDLPAELRNRIYDCILRIPGPIHLSTEAPTTAAKNPDRPKANESKQSESALNLLLVNKQIHDESIGLFYNCNAFIFYYPIQLHAFLLGIGDQRKSLLRDLTIDYYNLKCGGVDLIDITFPLLHQLTGLRRLHVVMKSQLHETTLRQGWPKTSGGWMARSNLRLGDANPNLIPGIKHLFNLRGVTDIKIRDVELEKKVAETEKQPSYPDFWENTDHWVVMQLSRVFEHFNLALAAAQSGDFNDEVLTSKDWHTKETFPPLKIVDEEEEAEGKGGDGNTSDDDSLTELSDADFDSDYDFGW</sequence>